<dbReference type="InterPro" id="IPR039422">
    <property type="entry name" value="MarR/SlyA-like"/>
</dbReference>
<evidence type="ECO:0000313" key="2">
    <source>
        <dbReference type="EMBL" id="UXI66483.1"/>
    </source>
</evidence>
<dbReference type="PANTHER" id="PTHR33164:SF57">
    <property type="entry name" value="MARR-FAMILY TRANSCRIPTIONAL REGULATOR"/>
    <property type="match status" value="1"/>
</dbReference>
<dbReference type="SUPFAM" id="SSF46785">
    <property type="entry name" value="Winged helix' DNA-binding domain"/>
    <property type="match status" value="1"/>
</dbReference>
<organism evidence="2 3">
    <name type="scientific">Tahibacter amnicola</name>
    <dbReference type="NCBI Taxonomy" id="2976241"/>
    <lineage>
        <taxon>Bacteria</taxon>
        <taxon>Pseudomonadati</taxon>
        <taxon>Pseudomonadota</taxon>
        <taxon>Gammaproteobacteria</taxon>
        <taxon>Lysobacterales</taxon>
        <taxon>Rhodanobacteraceae</taxon>
        <taxon>Tahibacter</taxon>
    </lineage>
</organism>
<protein>
    <submittedName>
        <fullName evidence="2">MarR family transcriptional regulator</fullName>
    </submittedName>
</protein>
<evidence type="ECO:0000259" key="1">
    <source>
        <dbReference type="PROSITE" id="PS50995"/>
    </source>
</evidence>
<keyword evidence="3" id="KW-1185">Reference proteome</keyword>
<gene>
    <name evidence="2" type="ORF">N4264_17230</name>
</gene>
<accession>A0ABY6B8T5</accession>
<dbReference type="PANTHER" id="PTHR33164">
    <property type="entry name" value="TRANSCRIPTIONAL REGULATOR, MARR FAMILY"/>
    <property type="match status" value="1"/>
</dbReference>
<dbReference type="InterPro" id="IPR036388">
    <property type="entry name" value="WH-like_DNA-bd_sf"/>
</dbReference>
<dbReference type="RefSeq" id="WP_261693467.1">
    <property type="nucleotide sequence ID" value="NZ_CP104694.1"/>
</dbReference>
<dbReference type="InterPro" id="IPR036390">
    <property type="entry name" value="WH_DNA-bd_sf"/>
</dbReference>
<evidence type="ECO:0000313" key="3">
    <source>
        <dbReference type="Proteomes" id="UP001064632"/>
    </source>
</evidence>
<dbReference type="InterPro" id="IPR000835">
    <property type="entry name" value="HTH_MarR-typ"/>
</dbReference>
<dbReference type="Pfam" id="PF12802">
    <property type="entry name" value="MarR_2"/>
    <property type="match status" value="1"/>
</dbReference>
<dbReference type="PROSITE" id="PS50995">
    <property type="entry name" value="HTH_MARR_2"/>
    <property type="match status" value="1"/>
</dbReference>
<dbReference type="Proteomes" id="UP001064632">
    <property type="component" value="Chromosome"/>
</dbReference>
<dbReference type="EMBL" id="CP104694">
    <property type="protein sequence ID" value="UXI66483.1"/>
    <property type="molecule type" value="Genomic_DNA"/>
</dbReference>
<sequence length="148" mass="16230">MSQSPEDVLELLHSLFHAIKARHAQVLRDEEDGLAPMEARALNFVARNPGCTAADIAQKSGRDKAQVARLIKTLTERGLLTRQTDDADRRSQRLALTVAGRALQKKVQGHRRRLAADLVADLSPAEQDRLASYLTRLNARMAPGDGSA</sequence>
<dbReference type="Gene3D" id="1.10.10.10">
    <property type="entry name" value="Winged helix-like DNA-binding domain superfamily/Winged helix DNA-binding domain"/>
    <property type="match status" value="1"/>
</dbReference>
<feature type="domain" description="HTH marR-type" evidence="1">
    <location>
        <begin position="5"/>
        <end position="139"/>
    </location>
</feature>
<dbReference type="SMART" id="SM00347">
    <property type="entry name" value="HTH_MARR"/>
    <property type="match status" value="1"/>
</dbReference>
<dbReference type="PRINTS" id="PR00598">
    <property type="entry name" value="HTHMARR"/>
</dbReference>
<reference evidence="2" key="1">
    <citation type="submission" date="2022-09" db="EMBL/GenBank/DDBJ databases">
        <title>Tahibacter sp. nov., isolated from a fresh water.</title>
        <authorList>
            <person name="Baek J.H."/>
            <person name="Lee J.K."/>
            <person name="Kim J.M."/>
            <person name="Jeon C.O."/>
        </authorList>
    </citation>
    <scope>NUCLEOTIDE SEQUENCE</scope>
    <source>
        <strain evidence="2">W38</strain>
    </source>
</reference>
<proteinExistence type="predicted"/>
<name>A0ABY6B8T5_9GAMM</name>